<comment type="caution">
    <text evidence="6">The sequence shown here is derived from an EMBL/GenBank/DDBJ whole genome shotgun (WGS) entry which is preliminary data.</text>
</comment>
<sequence>MSGPVNISSSTEWQSLLSKHAIVVADFYADWCGPCKMIAPHFERLAQQHSRPQKVAFAKINVDSQQAIARAQAVSAMPTFKIFHSGACIDTIKGANQAALAEAVTRALRLADAASPGASFKTPGRTLGGQPAPRRLVSSRWNVGGFIRSLIIFVGLYFFSLFAIDARKGAEASPFNIHKPRVEKKASSTSAASKPAPKPAFRTLADLGGD</sequence>
<keyword evidence="4" id="KW-0472">Membrane</keyword>
<evidence type="ECO:0000256" key="4">
    <source>
        <dbReference type="SAM" id="Phobius"/>
    </source>
</evidence>
<accession>A0A2C5YFX2</accession>
<evidence type="ECO:0000256" key="2">
    <source>
        <dbReference type="ARBA" id="ARBA00023157"/>
    </source>
</evidence>
<keyword evidence="4" id="KW-1133">Transmembrane helix</keyword>
<evidence type="ECO:0000256" key="1">
    <source>
        <dbReference type="ARBA" id="ARBA00008987"/>
    </source>
</evidence>
<name>A0A2C5YFX2_9HYPO</name>
<keyword evidence="4" id="KW-0812">Transmembrane</keyword>
<dbReference type="Gene3D" id="3.40.30.10">
    <property type="entry name" value="Glutaredoxin"/>
    <property type="match status" value="1"/>
</dbReference>
<gene>
    <name evidence="6" type="ORF">CDD81_1498</name>
</gene>
<dbReference type="Pfam" id="PF00085">
    <property type="entry name" value="Thioredoxin"/>
    <property type="match status" value="1"/>
</dbReference>
<dbReference type="PRINTS" id="PR00421">
    <property type="entry name" value="THIOREDOXIN"/>
</dbReference>
<evidence type="ECO:0000256" key="3">
    <source>
        <dbReference type="SAM" id="MobiDB-lite"/>
    </source>
</evidence>
<dbReference type="Proteomes" id="UP000226192">
    <property type="component" value="Unassembled WGS sequence"/>
</dbReference>
<reference evidence="6 7" key="1">
    <citation type="submission" date="2017-06" db="EMBL/GenBank/DDBJ databases">
        <title>Ant-infecting Ophiocordyceps genomes reveal a high diversity of potential behavioral manipulation genes and a possible major role for enterotoxins.</title>
        <authorList>
            <person name="De Bekker C."/>
            <person name="Evans H.C."/>
            <person name="Brachmann A."/>
            <person name="Hughes D.P."/>
        </authorList>
    </citation>
    <scope>NUCLEOTIDE SEQUENCE [LARGE SCALE GENOMIC DNA]</scope>
    <source>
        <strain evidence="6 7">Map64</strain>
    </source>
</reference>
<dbReference type="AlphaFoldDB" id="A0A2C5YFX2"/>
<dbReference type="PROSITE" id="PS00194">
    <property type="entry name" value="THIOREDOXIN_1"/>
    <property type="match status" value="1"/>
</dbReference>
<dbReference type="OrthoDB" id="2121326at2759"/>
<dbReference type="SUPFAM" id="SSF52833">
    <property type="entry name" value="Thioredoxin-like"/>
    <property type="match status" value="1"/>
</dbReference>
<protein>
    <recommendedName>
        <fullName evidence="5">Thioredoxin domain-containing protein</fullName>
    </recommendedName>
</protein>
<dbReference type="InterPro" id="IPR036249">
    <property type="entry name" value="Thioredoxin-like_sf"/>
</dbReference>
<keyword evidence="2" id="KW-1015">Disulfide bond</keyword>
<feature type="domain" description="Thioredoxin" evidence="5">
    <location>
        <begin position="1"/>
        <end position="109"/>
    </location>
</feature>
<feature type="transmembrane region" description="Helical" evidence="4">
    <location>
        <begin position="145"/>
        <end position="164"/>
    </location>
</feature>
<dbReference type="InterPro" id="IPR013766">
    <property type="entry name" value="Thioredoxin_domain"/>
</dbReference>
<dbReference type="PANTHER" id="PTHR46115">
    <property type="entry name" value="THIOREDOXIN-LIKE PROTEIN 1"/>
    <property type="match status" value="1"/>
</dbReference>
<keyword evidence="7" id="KW-1185">Reference proteome</keyword>
<proteinExistence type="inferred from homology"/>
<comment type="similarity">
    <text evidence="1">Belongs to the thioredoxin family.</text>
</comment>
<dbReference type="PROSITE" id="PS51352">
    <property type="entry name" value="THIOREDOXIN_2"/>
    <property type="match status" value="1"/>
</dbReference>
<evidence type="ECO:0000259" key="5">
    <source>
        <dbReference type="PROSITE" id="PS51352"/>
    </source>
</evidence>
<dbReference type="EMBL" id="NJET01000014">
    <property type="protein sequence ID" value="PHH65771.1"/>
    <property type="molecule type" value="Genomic_DNA"/>
</dbReference>
<feature type="region of interest" description="Disordered" evidence="3">
    <location>
        <begin position="179"/>
        <end position="210"/>
    </location>
</feature>
<dbReference type="InterPro" id="IPR017937">
    <property type="entry name" value="Thioredoxin_CS"/>
</dbReference>
<evidence type="ECO:0000313" key="7">
    <source>
        <dbReference type="Proteomes" id="UP000226192"/>
    </source>
</evidence>
<dbReference type="CDD" id="cd02947">
    <property type="entry name" value="TRX_family"/>
    <property type="match status" value="1"/>
</dbReference>
<organism evidence="6 7">
    <name type="scientific">Ophiocordyceps australis</name>
    <dbReference type="NCBI Taxonomy" id="1399860"/>
    <lineage>
        <taxon>Eukaryota</taxon>
        <taxon>Fungi</taxon>
        <taxon>Dikarya</taxon>
        <taxon>Ascomycota</taxon>
        <taxon>Pezizomycotina</taxon>
        <taxon>Sordariomycetes</taxon>
        <taxon>Hypocreomycetidae</taxon>
        <taxon>Hypocreales</taxon>
        <taxon>Ophiocordycipitaceae</taxon>
        <taxon>Ophiocordyceps</taxon>
    </lineage>
</organism>
<evidence type="ECO:0000313" key="6">
    <source>
        <dbReference type="EMBL" id="PHH65771.1"/>
    </source>
</evidence>
<dbReference type="STRING" id="1399860.A0A2C5YFX2"/>